<protein>
    <submittedName>
        <fullName evidence="1">Antigenic determinant of rec-A protein, mRNA isoform X1</fullName>
    </submittedName>
</protein>
<reference evidence="1" key="2">
    <citation type="submission" date="2023-04" db="EMBL/GenBank/DDBJ databases">
        <authorList>
            <person name="Bruccoleri R.E."/>
            <person name="Oakeley E.J."/>
            <person name="Faust A.-M."/>
            <person name="Dessus-Babus S."/>
            <person name="Altorfer M."/>
            <person name="Burckhardt D."/>
            <person name="Oertli M."/>
            <person name="Naumann U."/>
            <person name="Petersen F."/>
            <person name="Wong J."/>
        </authorList>
    </citation>
    <scope>NUCLEOTIDE SEQUENCE</scope>
    <source>
        <strain evidence="1">GSM-AAB239-AS_SAM_17_03QT</strain>
        <tissue evidence="1">Leaf</tissue>
    </source>
</reference>
<accession>A0AAX6IKM4</accession>
<keyword evidence="2" id="KW-1185">Reference proteome</keyword>
<sequence>MPKLPAQNTHCSRAETVIVRVDIVLVRRNQDVHGNGVAKGEAGEDVLGDHNVGRVSDIRKEWSNSMTACTLGARRLRLSRTGRTVSRASRSSWFRHPGESMSTMWKTESMPNSVAREWSWYSARRCLWASPSFTWRTRLLMIMWWDGDLLTRERFASLLIDSANSCS</sequence>
<dbReference type="EMBL" id="JANAVB010000485">
    <property type="protein sequence ID" value="KAJ6853561.1"/>
    <property type="molecule type" value="Genomic_DNA"/>
</dbReference>
<gene>
    <name evidence="1" type="ORF">M6B38_249410</name>
</gene>
<name>A0AAX6IKM4_IRIPA</name>
<evidence type="ECO:0000313" key="2">
    <source>
        <dbReference type="Proteomes" id="UP001140949"/>
    </source>
</evidence>
<comment type="caution">
    <text evidence="1">The sequence shown here is derived from an EMBL/GenBank/DDBJ whole genome shotgun (WGS) entry which is preliminary data.</text>
</comment>
<proteinExistence type="predicted"/>
<dbReference type="AlphaFoldDB" id="A0AAX6IKM4"/>
<dbReference type="Proteomes" id="UP001140949">
    <property type="component" value="Unassembled WGS sequence"/>
</dbReference>
<organism evidence="1 2">
    <name type="scientific">Iris pallida</name>
    <name type="common">Sweet iris</name>
    <dbReference type="NCBI Taxonomy" id="29817"/>
    <lineage>
        <taxon>Eukaryota</taxon>
        <taxon>Viridiplantae</taxon>
        <taxon>Streptophyta</taxon>
        <taxon>Embryophyta</taxon>
        <taxon>Tracheophyta</taxon>
        <taxon>Spermatophyta</taxon>
        <taxon>Magnoliopsida</taxon>
        <taxon>Liliopsida</taxon>
        <taxon>Asparagales</taxon>
        <taxon>Iridaceae</taxon>
        <taxon>Iridoideae</taxon>
        <taxon>Irideae</taxon>
        <taxon>Iris</taxon>
    </lineage>
</organism>
<reference evidence="1" key="1">
    <citation type="journal article" date="2023" name="GigaByte">
        <title>Genome assembly of the bearded iris, Iris pallida Lam.</title>
        <authorList>
            <person name="Bruccoleri R.E."/>
            <person name="Oakeley E.J."/>
            <person name="Faust A.M.E."/>
            <person name="Altorfer M."/>
            <person name="Dessus-Babus S."/>
            <person name="Burckhardt D."/>
            <person name="Oertli M."/>
            <person name="Naumann U."/>
            <person name="Petersen F."/>
            <person name="Wong J."/>
        </authorList>
    </citation>
    <scope>NUCLEOTIDE SEQUENCE</scope>
    <source>
        <strain evidence="1">GSM-AAB239-AS_SAM_17_03QT</strain>
    </source>
</reference>
<evidence type="ECO:0000313" key="1">
    <source>
        <dbReference type="EMBL" id="KAJ6853561.1"/>
    </source>
</evidence>